<dbReference type="Pfam" id="PF01314">
    <property type="entry name" value="AFOR_C"/>
    <property type="match status" value="1"/>
</dbReference>
<keyword evidence="3" id="KW-0004">4Fe-4S</keyword>
<dbReference type="Proteomes" id="UP000427906">
    <property type="component" value="Chromosome"/>
</dbReference>
<evidence type="ECO:0000256" key="1">
    <source>
        <dbReference type="ARBA" id="ARBA00001966"/>
    </source>
</evidence>
<dbReference type="InterPro" id="IPR036503">
    <property type="entry name" value="Ald_Fedxn_OxRdtase_N_sf"/>
</dbReference>
<dbReference type="InterPro" id="IPR013984">
    <property type="entry name" value="Ald_Fedxn_OxRdtase_dom2"/>
</dbReference>
<dbReference type="PANTHER" id="PTHR30038:SF7">
    <property type="entry name" value="TUNGSTEN-CONTAINING GLYCERALDEHYDE-3-PHOSPHATE:FERREDOXIN OXIDOREDUCTASE"/>
    <property type="match status" value="1"/>
</dbReference>
<dbReference type="OrthoDB" id="9763894at2"/>
<comment type="similarity">
    <text evidence="2">Belongs to the AOR/FOR family.</text>
</comment>
<dbReference type="SUPFAM" id="SSF48310">
    <property type="entry name" value="Aldehyde ferredoxin oxidoreductase, C-terminal domains"/>
    <property type="match status" value="1"/>
</dbReference>
<feature type="region of interest" description="Disordered" evidence="9">
    <location>
        <begin position="611"/>
        <end position="630"/>
    </location>
</feature>
<sequence>MADGTMGQFLVADLSSRKAWTVPLPQWLKDDFVGGKGFGAKLLYDLTPAGADPLGPENVIMFMTGPLTATSAPSMRACVITKSPLTGIYLDSFFGGRFGPEIKYAGYDGLIILGRAAAPTVLWIDDDRVEFRPARGIWGTDALTANDLVKKELDAPEARVVTIGQAGENGVPFALVSCEYNRQAGRGGAGAVMGSKNLKAIAVTGSRLVTVDDPLAFQAACDAANADIRASDTCDALTDSGTSNSVPWSNAVGTMPYRNYFDQVNDKADRLGDEGQKKHLFLGKSACFGCPIRCSQMGAVRTGKYAHTITDIVEYESAALMGSNLDIDDVRAVAHLVKLCDTYGLDSMSTGGVIGFAFEAVEKGLLDPPEGVTLSFGSVAGAEYLIHAIAAQENDLGRLLGGGVRQAAARLGGDAGNFALHVKGLEVPGWAPRGTPGMGLAYMTADRGACHQRGFMVAYEVGGREYRGQPVDTYGLTQKAEILKGEQDYLAGLDALVKCDFGAFGITPQSYVRLFNAATGRSVDTRFFATLGERIWNQTRLFNLREGLTSGQDRLPRRIVAEPLPGGPHKGRRISEADMAFMLSEYYQQRGWDQRGHPTEEKIVSLRLDKKRRFDCGPQPFPEEDPNLRP</sequence>
<dbReference type="InterPro" id="IPR036021">
    <property type="entry name" value="Tungsten_al_ferr_oxy-like_C"/>
</dbReference>
<dbReference type="SMART" id="SM00790">
    <property type="entry name" value="AFOR_N"/>
    <property type="match status" value="1"/>
</dbReference>
<dbReference type="GO" id="GO:0009055">
    <property type="term" value="F:electron transfer activity"/>
    <property type="evidence" value="ECO:0007669"/>
    <property type="project" value="InterPro"/>
</dbReference>
<reference evidence="11 12" key="1">
    <citation type="submission" date="2019-11" db="EMBL/GenBank/DDBJ databases">
        <title>Comparative genomics of hydrocarbon-degrading Desulfosarcina strains.</title>
        <authorList>
            <person name="Watanabe M."/>
            <person name="Kojima H."/>
            <person name="Fukui M."/>
        </authorList>
    </citation>
    <scope>NUCLEOTIDE SEQUENCE [LARGE SCALE GENOMIC DNA]</scope>
    <source>
        <strain evidence="11 12">PL12</strain>
    </source>
</reference>
<keyword evidence="5" id="KW-0560">Oxidoreductase</keyword>
<evidence type="ECO:0000256" key="3">
    <source>
        <dbReference type="ARBA" id="ARBA00022485"/>
    </source>
</evidence>
<keyword evidence="4" id="KW-0479">Metal-binding</keyword>
<comment type="cofactor">
    <cofactor evidence="1">
        <name>[4Fe-4S] cluster</name>
        <dbReference type="ChEBI" id="CHEBI:49883"/>
    </cofactor>
</comment>
<organism evidence="11 12">
    <name type="scientific">Desulfosarcina alkanivorans</name>
    <dbReference type="NCBI Taxonomy" id="571177"/>
    <lineage>
        <taxon>Bacteria</taxon>
        <taxon>Pseudomonadati</taxon>
        <taxon>Thermodesulfobacteriota</taxon>
        <taxon>Desulfobacteria</taxon>
        <taxon>Desulfobacterales</taxon>
        <taxon>Desulfosarcinaceae</taxon>
        <taxon>Desulfosarcina</taxon>
    </lineage>
</organism>
<evidence type="ECO:0000256" key="4">
    <source>
        <dbReference type="ARBA" id="ARBA00022723"/>
    </source>
</evidence>
<feature type="domain" description="Aldehyde ferredoxin oxidoreductase N-terminal" evidence="10">
    <location>
        <begin position="6"/>
        <end position="207"/>
    </location>
</feature>
<comment type="cofactor">
    <cofactor evidence="8">
        <name>tungstopterin</name>
        <dbReference type="ChEBI" id="CHEBI:30402"/>
    </cofactor>
</comment>
<evidence type="ECO:0000256" key="6">
    <source>
        <dbReference type="ARBA" id="ARBA00023004"/>
    </source>
</evidence>
<keyword evidence="6" id="KW-0408">Iron</keyword>
<evidence type="ECO:0000259" key="10">
    <source>
        <dbReference type="SMART" id="SM00790"/>
    </source>
</evidence>
<dbReference type="EMBL" id="AP021874">
    <property type="protein sequence ID" value="BBO68553.1"/>
    <property type="molecule type" value="Genomic_DNA"/>
</dbReference>
<evidence type="ECO:0000256" key="8">
    <source>
        <dbReference type="ARBA" id="ARBA00049934"/>
    </source>
</evidence>
<dbReference type="Gene3D" id="1.10.569.10">
    <property type="entry name" value="Aldehyde Ferredoxin Oxidoreductase Protein, subunit A, domain 2"/>
    <property type="match status" value="1"/>
</dbReference>
<dbReference type="RefSeq" id="WP_155316701.1">
    <property type="nucleotide sequence ID" value="NZ_AP021874.1"/>
</dbReference>
<dbReference type="Gene3D" id="1.10.599.10">
    <property type="entry name" value="Aldehyde Ferredoxin Oxidoreductase Protein, subunit A, domain 3"/>
    <property type="match status" value="1"/>
</dbReference>
<evidence type="ECO:0000256" key="2">
    <source>
        <dbReference type="ARBA" id="ARBA00011032"/>
    </source>
</evidence>
<dbReference type="InterPro" id="IPR051919">
    <property type="entry name" value="W-dependent_AOR"/>
</dbReference>
<evidence type="ECO:0000256" key="9">
    <source>
        <dbReference type="SAM" id="MobiDB-lite"/>
    </source>
</evidence>
<dbReference type="Gene3D" id="3.60.9.10">
    <property type="entry name" value="Aldehyde ferredoxin oxidoreductase, N-terminal domain"/>
    <property type="match status" value="1"/>
</dbReference>
<dbReference type="PANTHER" id="PTHR30038">
    <property type="entry name" value="ALDEHYDE FERREDOXIN OXIDOREDUCTASE"/>
    <property type="match status" value="1"/>
</dbReference>
<dbReference type="GO" id="GO:0016625">
    <property type="term" value="F:oxidoreductase activity, acting on the aldehyde or oxo group of donors, iron-sulfur protein as acceptor"/>
    <property type="evidence" value="ECO:0007669"/>
    <property type="project" value="InterPro"/>
</dbReference>
<proteinExistence type="inferred from homology"/>
<dbReference type="KEGG" id="dalk:DSCA_24830"/>
<dbReference type="GO" id="GO:0046872">
    <property type="term" value="F:metal ion binding"/>
    <property type="evidence" value="ECO:0007669"/>
    <property type="project" value="UniProtKB-KW"/>
</dbReference>
<evidence type="ECO:0000313" key="11">
    <source>
        <dbReference type="EMBL" id="BBO68553.1"/>
    </source>
</evidence>
<keyword evidence="7" id="KW-0411">Iron-sulfur</keyword>
<protein>
    <submittedName>
        <fullName evidence="11">Aldehyde ferredoxin oxidoreductase</fullName>
    </submittedName>
</protein>
<dbReference type="InterPro" id="IPR013985">
    <property type="entry name" value="Ald_Fedxn_OxRdtase_dom3"/>
</dbReference>
<evidence type="ECO:0000256" key="5">
    <source>
        <dbReference type="ARBA" id="ARBA00023002"/>
    </source>
</evidence>
<evidence type="ECO:0000256" key="7">
    <source>
        <dbReference type="ARBA" id="ARBA00023014"/>
    </source>
</evidence>
<dbReference type="AlphaFoldDB" id="A0A5K7YJ58"/>
<gene>
    <name evidence="11" type="ORF">DSCA_24830</name>
</gene>
<dbReference type="Pfam" id="PF02730">
    <property type="entry name" value="AFOR_N"/>
    <property type="match status" value="1"/>
</dbReference>
<keyword evidence="12" id="KW-1185">Reference proteome</keyword>
<dbReference type="InterPro" id="IPR001203">
    <property type="entry name" value="OxRdtase_Ald_Fedxn_C"/>
</dbReference>
<dbReference type="InterPro" id="IPR013983">
    <property type="entry name" value="Ald_Fedxn_OxRdtase_N"/>
</dbReference>
<evidence type="ECO:0000313" key="12">
    <source>
        <dbReference type="Proteomes" id="UP000427906"/>
    </source>
</evidence>
<accession>A0A5K7YJ58</accession>
<dbReference type="SUPFAM" id="SSF56228">
    <property type="entry name" value="Aldehyde ferredoxin oxidoreductase, N-terminal domain"/>
    <property type="match status" value="1"/>
</dbReference>
<name>A0A5K7YJ58_9BACT</name>
<dbReference type="GO" id="GO:0051539">
    <property type="term" value="F:4 iron, 4 sulfur cluster binding"/>
    <property type="evidence" value="ECO:0007669"/>
    <property type="project" value="UniProtKB-KW"/>
</dbReference>